<reference evidence="2" key="1">
    <citation type="journal article" date="2017" name="Nature">
        <title>The genome of Chenopodium quinoa.</title>
        <authorList>
            <person name="Jarvis D.E."/>
            <person name="Ho Y.S."/>
            <person name="Lightfoot D.J."/>
            <person name="Schmoeckel S.M."/>
            <person name="Li B."/>
            <person name="Borm T.J.A."/>
            <person name="Ohyanagi H."/>
            <person name="Mineta K."/>
            <person name="Michell C.T."/>
            <person name="Saber N."/>
            <person name="Kharbatia N.M."/>
            <person name="Rupper R.R."/>
            <person name="Sharp A.R."/>
            <person name="Dally N."/>
            <person name="Boughton B.A."/>
            <person name="Woo Y.H."/>
            <person name="Gao G."/>
            <person name="Schijlen E.G.W.M."/>
            <person name="Guo X."/>
            <person name="Momin A.A."/>
            <person name="Negrao S."/>
            <person name="Al-Babili S."/>
            <person name="Gehring C."/>
            <person name="Roessner U."/>
            <person name="Jung C."/>
            <person name="Murphy K."/>
            <person name="Arold S.T."/>
            <person name="Gojobori T."/>
            <person name="van der Linden C.G."/>
            <person name="van Loo E.N."/>
            <person name="Jellen E.N."/>
            <person name="Maughan P.J."/>
            <person name="Tester M."/>
        </authorList>
    </citation>
    <scope>NUCLEOTIDE SEQUENCE [LARGE SCALE GENOMIC DNA]</scope>
    <source>
        <strain evidence="2">cv. PI 614886</strain>
    </source>
</reference>
<dbReference type="Gramene" id="AUR62017006-RA">
    <property type="protein sequence ID" value="AUR62017006-RA:cds"/>
    <property type="gene ID" value="AUR62017006"/>
</dbReference>
<protein>
    <submittedName>
        <fullName evidence="2">Uncharacterized protein</fullName>
    </submittedName>
</protein>
<dbReference type="Proteomes" id="UP000596660">
    <property type="component" value="Unplaced"/>
</dbReference>
<reference evidence="2" key="2">
    <citation type="submission" date="2021-03" db="UniProtKB">
        <authorList>
            <consortium name="EnsemblPlants"/>
        </authorList>
    </citation>
    <scope>IDENTIFICATION</scope>
</reference>
<accession>A0A803LPX7</accession>
<sequence>MAPPTLPPHVAREAFMSLDQFYEQQRSGQRSRARPQTRPQYQAYRPPRERTIDSVQAARVYGGVMICEHYAKNRGKKSSFGKAYY</sequence>
<evidence type="ECO:0000313" key="3">
    <source>
        <dbReference type="Proteomes" id="UP000596660"/>
    </source>
</evidence>
<name>A0A803LPX7_CHEQI</name>
<evidence type="ECO:0000313" key="2">
    <source>
        <dbReference type="EnsemblPlants" id="AUR62017006-RA:cds"/>
    </source>
</evidence>
<dbReference type="EnsemblPlants" id="AUR62017006-RA">
    <property type="protein sequence ID" value="AUR62017006-RA:cds"/>
    <property type="gene ID" value="AUR62017006"/>
</dbReference>
<proteinExistence type="predicted"/>
<organism evidence="2 3">
    <name type="scientific">Chenopodium quinoa</name>
    <name type="common">Quinoa</name>
    <dbReference type="NCBI Taxonomy" id="63459"/>
    <lineage>
        <taxon>Eukaryota</taxon>
        <taxon>Viridiplantae</taxon>
        <taxon>Streptophyta</taxon>
        <taxon>Embryophyta</taxon>
        <taxon>Tracheophyta</taxon>
        <taxon>Spermatophyta</taxon>
        <taxon>Magnoliopsida</taxon>
        <taxon>eudicotyledons</taxon>
        <taxon>Gunneridae</taxon>
        <taxon>Pentapetalae</taxon>
        <taxon>Caryophyllales</taxon>
        <taxon>Chenopodiaceae</taxon>
        <taxon>Chenopodioideae</taxon>
        <taxon>Atripliceae</taxon>
        <taxon>Chenopodium</taxon>
    </lineage>
</organism>
<evidence type="ECO:0000256" key="1">
    <source>
        <dbReference type="SAM" id="MobiDB-lite"/>
    </source>
</evidence>
<dbReference type="AlphaFoldDB" id="A0A803LPX7"/>
<feature type="region of interest" description="Disordered" evidence="1">
    <location>
        <begin position="22"/>
        <end position="47"/>
    </location>
</feature>
<keyword evidence="3" id="KW-1185">Reference proteome</keyword>